<proteinExistence type="predicted"/>
<dbReference type="AlphaFoldDB" id="F8DFX7"/>
<gene>
    <name evidence="2" type="ordered locus">HMPREF0833_11496</name>
</gene>
<feature type="region of interest" description="Disordered" evidence="1">
    <location>
        <begin position="24"/>
        <end position="46"/>
    </location>
</feature>
<evidence type="ECO:0000313" key="3">
    <source>
        <dbReference type="Proteomes" id="UP000001502"/>
    </source>
</evidence>
<sequence>MKVVEWWQKREKEKKQKKLLTAAQKLEAKADPSLPKKRLPKNGAVK</sequence>
<dbReference type="EMBL" id="CP002843">
    <property type="protein sequence ID" value="AEH56527.1"/>
    <property type="molecule type" value="Genomic_DNA"/>
</dbReference>
<name>F8DFX7_STREP</name>
<dbReference type="RefSeq" id="WP_013904380.1">
    <property type="nucleotide sequence ID" value="NC_015678.1"/>
</dbReference>
<organism evidence="2 3">
    <name type="scientific">Streptococcus parasanguinis (strain ATCC 15912 / DSM 6778 / CIP 104372 / LMG 14537)</name>
    <dbReference type="NCBI Taxonomy" id="760570"/>
    <lineage>
        <taxon>Bacteria</taxon>
        <taxon>Bacillati</taxon>
        <taxon>Bacillota</taxon>
        <taxon>Bacilli</taxon>
        <taxon>Lactobacillales</taxon>
        <taxon>Streptococcaceae</taxon>
        <taxon>Streptococcus</taxon>
    </lineage>
</organism>
<dbReference type="GeneID" id="54763595"/>
<protein>
    <submittedName>
        <fullName evidence="2">Uncharacterized protein</fullName>
    </submittedName>
</protein>
<evidence type="ECO:0000256" key="1">
    <source>
        <dbReference type="SAM" id="MobiDB-lite"/>
    </source>
</evidence>
<accession>F8DFX7</accession>
<dbReference type="Proteomes" id="UP000001502">
    <property type="component" value="Chromosome"/>
</dbReference>
<reference evidence="3" key="1">
    <citation type="submission" date="2011-06" db="EMBL/GenBank/DDBJ databases">
        <title>Complete sequence of Streptococcus parasanguinis strain ATCC 15912.</title>
        <authorList>
            <person name="Muzny D."/>
            <person name="Qin X."/>
            <person name="Buhay C."/>
            <person name="Dugan-Rocha S."/>
            <person name="Ding Y."/>
            <person name="Chen G."/>
            <person name="Hawes A."/>
            <person name="Holder M."/>
            <person name="Jhangiani S."/>
            <person name="Johnson A."/>
            <person name="Khan Z."/>
            <person name="Li Z."/>
            <person name="Liu W."/>
            <person name="Liu X."/>
            <person name="Perez L."/>
            <person name="Shen H."/>
            <person name="Wang Q."/>
            <person name="Watt J."/>
            <person name="Xi L."/>
            <person name="Xin Y."/>
            <person name="Zhou J."/>
            <person name="Deng J."/>
            <person name="Jiang H."/>
            <person name="Liu Y."/>
            <person name="Qu J."/>
            <person name="Song X.-Z."/>
            <person name="Zhang L."/>
            <person name="Villasana D."/>
            <person name="Johnson A."/>
            <person name="Liu J."/>
            <person name="Liyanage D."/>
            <person name="Lorensuhewa L."/>
            <person name="Robinson T."/>
            <person name="Song A."/>
            <person name="Song B.-B."/>
            <person name="Dinh H."/>
            <person name="Thornton R."/>
            <person name="Coyle M."/>
            <person name="Francisco L."/>
            <person name="Jackson L."/>
            <person name="Javaid M."/>
            <person name="Korchina V."/>
            <person name="Kovar C."/>
            <person name="Mata R."/>
            <person name="Mathew T."/>
            <person name="Ngo R."/>
            <person name="Nguyen L."/>
            <person name="Nguyen N."/>
            <person name="Okwuonu G."/>
            <person name="Ongeri F."/>
            <person name="Pham C."/>
            <person name="Simmons D."/>
            <person name="Wilczek-Boney K."/>
            <person name="Hale W."/>
            <person name="Jakkamsetti A."/>
            <person name="Pham P."/>
            <person name="Ruth R."/>
            <person name="San Lucas F."/>
            <person name="Warren J."/>
            <person name="Zhang J."/>
            <person name="Zhao Z."/>
            <person name="Zhou C."/>
            <person name="Zhu D."/>
            <person name="Lee S."/>
            <person name="Bess C."/>
            <person name="Blankenburg K."/>
            <person name="Forbes L."/>
            <person name="Fu Q."/>
            <person name="Gubbala S."/>
            <person name="Hirani K."/>
            <person name="Jayaseelan J.C."/>
            <person name="Lara F."/>
            <person name="Munidasa M."/>
            <person name="Palculict T."/>
            <person name="Patil S."/>
            <person name="Pu L.-L."/>
            <person name="Saada N."/>
            <person name="Tang L."/>
            <person name="Weissenberger G."/>
            <person name="Zhu Y."/>
            <person name="Hemphill L."/>
            <person name="Shang Y."/>
            <person name="Youmans B."/>
            <person name="Ayvaz T."/>
            <person name="Ross M."/>
            <person name="Santibanez J."/>
            <person name="Aqrawi P."/>
            <person name="Gross S."/>
            <person name="Joshi V."/>
            <person name="Fowler G."/>
            <person name="Nazareth L."/>
            <person name="Reid J."/>
            <person name="Worley K."/>
            <person name="Petrosino J."/>
            <person name="Highlander S."/>
            <person name="Gibbs R."/>
        </authorList>
    </citation>
    <scope>NUCLEOTIDE SEQUENCE [LARGE SCALE GENOMIC DNA]</scope>
    <source>
        <strain evidence="3">ATCC 15912 / DSM 6778 / CIP 104372 / LMG 14537</strain>
    </source>
</reference>
<evidence type="ECO:0000313" key="2">
    <source>
        <dbReference type="EMBL" id="AEH56527.1"/>
    </source>
</evidence>
<dbReference type="HOGENOM" id="CLU_217302_0_0_9"/>
<dbReference type="KEGG" id="scp:HMPREF0833_11496"/>